<dbReference type="Pfam" id="PF13976">
    <property type="entry name" value="gag_pre-integrs"/>
    <property type="match status" value="1"/>
</dbReference>
<dbReference type="Pfam" id="PF00665">
    <property type="entry name" value="rve"/>
    <property type="match status" value="1"/>
</dbReference>
<dbReference type="Pfam" id="PF22936">
    <property type="entry name" value="Pol_BBD"/>
    <property type="match status" value="1"/>
</dbReference>
<keyword evidence="7" id="KW-1185">Reference proteome</keyword>
<feature type="compositionally biased region" description="Polar residues" evidence="4">
    <location>
        <begin position="827"/>
        <end position="836"/>
    </location>
</feature>
<dbReference type="PANTHER" id="PTHR42648">
    <property type="entry name" value="TRANSPOSASE, PUTATIVE-RELATED"/>
    <property type="match status" value="1"/>
</dbReference>
<evidence type="ECO:0000256" key="2">
    <source>
        <dbReference type="ARBA" id="ARBA00022723"/>
    </source>
</evidence>
<dbReference type="InterPro" id="IPR057670">
    <property type="entry name" value="SH3_retrovirus"/>
</dbReference>
<gene>
    <name evidence="6" type="ORF">ISN45_Aa07g035870</name>
</gene>
<dbReference type="InterPro" id="IPR039537">
    <property type="entry name" value="Retrotran_Ty1/copia-like"/>
</dbReference>
<dbReference type="CDD" id="cd09272">
    <property type="entry name" value="RNase_HI_RT_Ty1"/>
    <property type="match status" value="1"/>
</dbReference>
<keyword evidence="3" id="KW-0378">Hydrolase</keyword>
<name>A0A8T1YCP8_9BRAS</name>
<dbReference type="PROSITE" id="PS50994">
    <property type="entry name" value="INTEGRASE"/>
    <property type="match status" value="1"/>
</dbReference>
<dbReference type="PANTHER" id="PTHR42648:SF26">
    <property type="entry name" value="INTEGRASE CATALYTIC DOMAIN-CONTAINING PROTEIN"/>
    <property type="match status" value="1"/>
</dbReference>
<evidence type="ECO:0000259" key="5">
    <source>
        <dbReference type="PROSITE" id="PS50994"/>
    </source>
</evidence>
<dbReference type="InterPro" id="IPR054722">
    <property type="entry name" value="PolX-like_BBD"/>
</dbReference>
<sequence>MADNSDSSDLRFSHCVTLKLSSSNYLLWKIQFETWLNNQKLLGFVNGENSCPNATRSVRHGDVVTESPNTEFHTWVQNDQKIMGWLLGSLSEDALRSVYGLHTSREVWFSLAKKYNRVSASRKSDLQRRLNSVSKEGKSMAEYLNSVKQICDQLHSIGCPVPENEKIFGVLNGLGQEYVPVTTMIEGSIDTFPMSFEDAVFKLINYEDKLLKYSEGPAVSPHLAFATNYSNRGRGGRSGGYRGRNNYSTRGRGFHQQISNGSSSDSVTRPTCQICNKYGHAAYKCYKRFDHAYQSEDPSQAFAAMRVSDARSNPWVTDSGATSHITNSIAQLQEAQPYSGEDSVVVGNGDFLPITHIGSAVLSGNQGNIPLRDVLVCPNITKSLLSVSKLTSDYPCVIEFDSDGVIIKDKRTTQLLTKGIRHNDLYLLENPQFMVCFSSRQQATSDEVWHMRLGHPHQDVLQQLSKNKAIVMNKTTHSLCDACQMGKICKLPFASSAFVSSRPLERIHCDLWGPSPVMSSQGFRYYVIFIDNYSRYTWFYPLRRKSDFFSVFLSFQKLVENQFPHKIFMFQCDGGGEFINNQFIAHLTNCGIKQLISCPYTPQQNGLAERKHRHITELGLSMLFQGKVPHHLWVEAFYTANYLCNLLPSSVLPDQKSPYEALFGQPPVYTSLRVFGCACYPNLRPYQHNKFDPKSLLCVFTGYNEKYKGYRCYHPPTGKVFINRHVLFDETKFPFSDHYSGKVSSLDSPLLSAWQSSFQPPQSTVVLEPAVSNILEQDEGPSVVRGRGTGCTADLDSVPIGNSLSPPSTPQTAQAHDSPSPSAASDTLSQQSTEDSVSQEDEILQSPQPEAPVMNTNHPMITRAKAGIVKPNPKYALFTVKSNYPEPKTVKTALKDEGWTNAMSEEVDSFQETHTWDLVPPNPDFTPLGCRWVFKTKLKADGSLDRLKARLVAKGYEQEEGVDYFETYSPVVRTATVRSILHLATLHKWEIKQLDVKNAFLHGDLKETVYMYQPPGFENQDRPDYVCKLNKAIYGLKQAPRAWFDKFSSYLLEFGFTCTYSDPSLFVYVKGKDLMFLLLYVDDMLLTGNNSQLLQTLLASLNKEFRMKDMGLLHYFLGIQAHYHSEGLFLHQEKYAIDLLVAAGMADCAPMPTPLPLQLDKVPGQQEIFSDPTYFRSLAGKLQYLTLTRPDIQFAVNLVCQKMHSPTVADFNLLKRVLRYLKGTVQMGLNLSSNTDSTMRAYSDSDWANCKETRRSVGGFCTFLGTNIISWSAKRHPTVSRSSTEAEYRTLSIAATELKWLSSLLREAGISQPDTPELYCDNLSAVYLTANPVMHNRSKAFDVDFHYVRERVALGALIVKHVPAAQQLADIFTKSLPQQPFFDLRYKLGVVLPPTPSLRGCINQRDTLPQPEALLSAFGPDKALGLSQNIKPNKPTVVISSSSCNGNKSSQSNRTTAPAHLRTGVTAHTIQLHNRFDSLCSPVVMCA</sequence>
<keyword evidence="2" id="KW-0479">Metal-binding</keyword>
<dbReference type="Pfam" id="PF14223">
    <property type="entry name" value="Retrotran_gag_2"/>
    <property type="match status" value="1"/>
</dbReference>
<evidence type="ECO:0000313" key="6">
    <source>
        <dbReference type="EMBL" id="KAG7543700.1"/>
    </source>
</evidence>
<dbReference type="GO" id="GO:0008233">
    <property type="term" value="F:peptidase activity"/>
    <property type="evidence" value="ECO:0007669"/>
    <property type="project" value="UniProtKB-KW"/>
</dbReference>
<accession>A0A8T1YCP8</accession>
<dbReference type="GO" id="GO:0046872">
    <property type="term" value="F:metal ion binding"/>
    <property type="evidence" value="ECO:0007669"/>
    <property type="project" value="UniProtKB-KW"/>
</dbReference>
<evidence type="ECO:0000256" key="4">
    <source>
        <dbReference type="SAM" id="MobiDB-lite"/>
    </source>
</evidence>
<feature type="domain" description="Integrase catalytic" evidence="5">
    <location>
        <begin position="499"/>
        <end position="666"/>
    </location>
</feature>
<feature type="compositionally biased region" description="Polar residues" evidence="4">
    <location>
        <begin position="800"/>
        <end position="815"/>
    </location>
</feature>
<feature type="region of interest" description="Disordered" evidence="4">
    <location>
        <begin position="777"/>
        <end position="856"/>
    </location>
</feature>
<dbReference type="EMBL" id="JAEFBK010000012">
    <property type="protein sequence ID" value="KAG7543700.1"/>
    <property type="molecule type" value="Genomic_DNA"/>
</dbReference>
<dbReference type="Proteomes" id="UP000694240">
    <property type="component" value="Chromosome 12"/>
</dbReference>
<dbReference type="InterPro" id="IPR013103">
    <property type="entry name" value="RVT_2"/>
</dbReference>
<evidence type="ECO:0000256" key="1">
    <source>
        <dbReference type="ARBA" id="ARBA00022670"/>
    </source>
</evidence>
<dbReference type="InterPro" id="IPR025724">
    <property type="entry name" value="GAG-pre-integrase_dom"/>
</dbReference>
<organism evidence="6 7">
    <name type="scientific">Arabidopsis thaliana x Arabidopsis arenosa</name>
    <dbReference type="NCBI Taxonomy" id="1240361"/>
    <lineage>
        <taxon>Eukaryota</taxon>
        <taxon>Viridiplantae</taxon>
        <taxon>Streptophyta</taxon>
        <taxon>Embryophyta</taxon>
        <taxon>Tracheophyta</taxon>
        <taxon>Spermatophyta</taxon>
        <taxon>Magnoliopsida</taxon>
        <taxon>eudicotyledons</taxon>
        <taxon>Gunneridae</taxon>
        <taxon>Pentapetalae</taxon>
        <taxon>rosids</taxon>
        <taxon>malvids</taxon>
        <taxon>Brassicales</taxon>
        <taxon>Brassicaceae</taxon>
        <taxon>Camelineae</taxon>
        <taxon>Arabidopsis</taxon>
    </lineage>
</organism>
<reference evidence="6 7" key="1">
    <citation type="submission" date="2020-12" db="EMBL/GenBank/DDBJ databases">
        <title>Concerted genomic and epigenomic changes stabilize Arabidopsis allopolyploids.</title>
        <authorList>
            <person name="Chen Z."/>
        </authorList>
    </citation>
    <scope>NUCLEOTIDE SEQUENCE [LARGE SCALE GENOMIC DNA]</scope>
    <source>
        <strain evidence="6">Allo738</strain>
        <tissue evidence="6">Leaf</tissue>
    </source>
</reference>
<dbReference type="Pfam" id="PF25597">
    <property type="entry name" value="SH3_retrovirus"/>
    <property type="match status" value="1"/>
</dbReference>
<dbReference type="Pfam" id="PF07727">
    <property type="entry name" value="RVT_2"/>
    <property type="match status" value="1"/>
</dbReference>
<dbReference type="GO" id="GO:0015074">
    <property type="term" value="P:DNA integration"/>
    <property type="evidence" value="ECO:0007669"/>
    <property type="project" value="InterPro"/>
</dbReference>
<protein>
    <submittedName>
        <fullName evidence="6">Ribonuclease H-like superfamily</fullName>
    </submittedName>
</protein>
<dbReference type="GO" id="GO:0006508">
    <property type="term" value="P:proteolysis"/>
    <property type="evidence" value="ECO:0007669"/>
    <property type="project" value="UniProtKB-KW"/>
</dbReference>
<evidence type="ECO:0000313" key="7">
    <source>
        <dbReference type="Proteomes" id="UP000694240"/>
    </source>
</evidence>
<evidence type="ECO:0000256" key="3">
    <source>
        <dbReference type="ARBA" id="ARBA00022801"/>
    </source>
</evidence>
<feature type="compositionally biased region" description="Low complexity" evidence="4">
    <location>
        <begin position="817"/>
        <end position="826"/>
    </location>
</feature>
<proteinExistence type="predicted"/>
<dbReference type="InterPro" id="IPR001584">
    <property type="entry name" value="Integrase_cat-core"/>
</dbReference>
<comment type="caution">
    <text evidence="6">The sequence shown here is derived from an EMBL/GenBank/DDBJ whole genome shotgun (WGS) entry which is preliminary data.</text>
</comment>
<keyword evidence="1" id="KW-0645">Protease</keyword>